<sequence>MSQHDDEKWKKVLTPEQFYVTRQKGTERPYTSEYLNFDKDGKYTCICCGAELFTSDAKFNSHCGWPAFYKASNNEQNIERTLDKSHGMIRTEVTCKQCGAHLGHVFDDGPRPTGERFCINGVSIKFSPK</sequence>
<protein>
    <recommendedName>
        <fullName evidence="6">Peptide-methionine (R)-S-oxide reductase</fullName>
        <ecNumber evidence="6">1.8.4.12</ecNumber>
    </recommendedName>
</protein>
<dbReference type="GO" id="GO:0005737">
    <property type="term" value="C:cytoplasm"/>
    <property type="evidence" value="ECO:0007669"/>
    <property type="project" value="TreeGrafter"/>
</dbReference>
<dbReference type="InterPro" id="IPR011057">
    <property type="entry name" value="Mss4-like_sf"/>
</dbReference>
<evidence type="ECO:0000313" key="8">
    <source>
        <dbReference type="EMBL" id="CAF0788743.1"/>
    </source>
</evidence>
<keyword evidence="3 6" id="KW-0862">Zinc</keyword>
<dbReference type="GO" id="GO:0033743">
    <property type="term" value="F:peptide-methionine (R)-S-oxide reductase activity"/>
    <property type="evidence" value="ECO:0007669"/>
    <property type="project" value="UniProtKB-EC"/>
</dbReference>
<evidence type="ECO:0000313" key="9">
    <source>
        <dbReference type="Proteomes" id="UP000663879"/>
    </source>
</evidence>
<reference evidence="8" key="1">
    <citation type="submission" date="2021-02" db="EMBL/GenBank/DDBJ databases">
        <authorList>
            <person name="Nowell W R."/>
        </authorList>
    </citation>
    <scope>NUCLEOTIDE SEQUENCE</scope>
    <source>
        <strain evidence="8">Ploen Becks lab</strain>
    </source>
</reference>
<dbReference type="GO" id="GO:0030091">
    <property type="term" value="P:protein repair"/>
    <property type="evidence" value="ECO:0007669"/>
    <property type="project" value="InterPro"/>
</dbReference>
<dbReference type="AlphaFoldDB" id="A0A813S196"/>
<dbReference type="NCBIfam" id="TIGR00357">
    <property type="entry name" value="peptide-methionine (R)-S-oxide reductase MsrB"/>
    <property type="match status" value="1"/>
</dbReference>
<accession>A0A813S196</accession>
<evidence type="ECO:0000256" key="3">
    <source>
        <dbReference type="ARBA" id="ARBA00022833"/>
    </source>
</evidence>
<proteinExistence type="inferred from homology"/>
<name>A0A813S196_9BILA</name>
<evidence type="ECO:0000256" key="6">
    <source>
        <dbReference type="RuleBase" id="RU365044"/>
    </source>
</evidence>
<evidence type="ECO:0000256" key="4">
    <source>
        <dbReference type="ARBA" id="ARBA00023002"/>
    </source>
</evidence>
<keyword evidence="9" id="KW-1185">Reference proteome</keyword>
<evidence type="ECO:0000256" key="2">
    <source>
        <dbReference type="ARBA" id="ARBA00022723"/>
    </source>
</evidence>
<evidence type="ECO:0000259" key="7">
    <source>
        <dbReference type="PROSITE" id="PS51790"/>
    </source>
</evidence>
<dbReference type="InterPro" id="IPR002579">
    <property type="entry name" value="Met_Sox_Rdtase_MsrB_dom"/>
</dbReference>
<dbReference type="SUPFAM" id="SSF51316">
    <property type="entry name" value="Mss4-like"/>
    <property type="match status" value="1"/>
</dbReference>
<dbReference type="InterPro" id="IPR028427">
    <property type="entry name" value="Met_Sox_Rdtase_MsrB"/>
</dbReference>
<dbReference type="GO" id="GO:0046872">
    <property type="term" value="F:metal ion binding"/>
    <property type="evidence" value="ECO:0007669"/>
    <property type="project" value="UniProtKB-KW"/>
</dbReference>
<comment type="cofactor">
    <cofactor evidence="6">
        <name>Zn(2+)</name>
        <dbReference type="ChEBI" id="CHEBI:29105"/>
    </cofactor>
    <text evidence="6">Binds 1 zinc ion per subunit.</text>
</comment>
<dbReference type="GO" id="GO:0006979">
    <property type="term" value="P:response to oxidative stress"/>
    <property type="evidence" value="ECO:0007669"/>
    <property type="project" value="InterPro"/>
</dbReference>
<dbReference type="PANTHER" id="PTHR10173">
    <property type="entry name" value="METHIONINE SULFOXIDE REDUCTASE"/>
    <property type="match status" value="1"/>
</dbReference>
<dbReference type="OrthoDB" id="44061at2759"/>
<feature type="domain" description="MsrB" evidence="7">
    <location>
        <begin position="6"/>
        <end position="129"/>
    </location>
</feature>
<dbReference type="Proteomes" id="UP000663879">
    <property type="component" value="Unassembled WGS sequence"/>
</dbReference>
<dbReference type="PROSITE" id="PS51790">
    <property type="entry name" value="MSRB"/>
    <property type="match status" value="1"/>
</dbReference>
<keyword evidence="4 6" id="KW-0560">Oxidoreductase</keyword>
<keyword evidence="2 6" id="KW-0479">Metal-binding</keyword>
<gene>
    <name evidence="8" type="ORF">OXX778_LOCUS5856</name>
</gene>
<dbReference type="EC" id="1.8.4.12" evidence="6"/>
<comment type="catalytic activity">
    <reaction evidence="5 6">
        <text>L-methionyl-[protein] + [thioredoxin]-disulfide + H2O = L-methionyl-(R)-S-oxide-[protein] + [thioredoxin]-dithiol</text>
        <dbReference type="Rhea" id="RHEA:24164"/>
        <dbReference type="Rhea" id="RHEA-COMP:10698"/>
        <dbReference type="Rhea" id="RHEA-COMP:10700"/>
        <dbReference type="Rhea" id="RHEA-COMP:12313"/>
        <dbReference type="Rhea" id="RHEA-COMP:12314"/>
        <dbReference type="ChEBI" id="CHEBI:15377"/>
        <dbReference type="ChEBI" id="CHEBI:16044"/>
        <dbReference type="ChEBI" id="CHEBI:29950"/>
        <dbReference type="ChEBI" id="CHEBI:45764"/>
        <dbReference type="ChEBI" id="CHEBI:50058"/>
        <dbReference type="EC" id="1.8.4.12"/>
    </reaction>
</comment>
<dbReference type="EMBL" id="CAJNOC010000661">
    <property type="protein sequence ID" value="CAF0788743.1"/>
    <property type="molecule type" value="Genomic_DNA"/>
</dbReference>
<evidence type="ECO:0000256" key="1">
    <source>
        <dbReference type="ARBA" id="ARBA00007174"/>
    </source>
</evidence>
<comment type="similarity">
    <text evidence="1 6">Belongs to the MsrB Met sulfoxide reductase family.</text>
</comment>
<dbReference type="Pfam" id="PF01641">
    <property type="entry name" value="SelR"/>
    <property type="match status" value="1"/>
</dbReference>
<evidence type="ECO:0000256" key="5">
    <source>
        <dbReference type="ARBA" id="ARBA00048488"/>
    </source>
</evidence>
<comment type="function">
    <text evidence="6">Methionine-sulfoxide reductase that specifically reduces methionine (R)-sulfoxide back to methionine. While in many cases methionine oxidation is the result of random oxidation following oxidative stress, methionine oxidation is also a post-translational modification that takes place on specific residues.</text>
</comment>
<comment type="caution">
    <text evidence="8">The sequence shown here is derived from an EMBL/GenBank/DDBJ whole genome shotgun (WGS) entry which is preliminary data.</text>
</comment>
<organism evidence="8 9">
    <name type="scientific">Brachionus calyciflorus</name>
    <dbReference type="NCBI Taxonomy" id="104777"/>
    <lineage>
        <taxon>Eukaryota</taxon>
        <taxon>Metazoa</taxon>
        <taxon>Spiralia</taxon>
        <taxon>Gnathifera</taxon>
        <taxon>Rotifera</taxon>
        <taxon>Eurotatoria</taxon>
        <taxon>Monogononta</taxon>
        <taxon>Pseudotrocha</taxon>
        <taxon>Ploima</taxon>
        <taxon>Brachionidae</taxon>
        <taxon>Brachionus</taxon>
    </lineage>
</organism>
<dbReference type="FunFam" id="2.170.150.20:FF:000001">
    <property type="entry name" value="Peptide methionine sulfoxide reductase MsrB"/>
    <property type="match status" value="1"/>
</dbReference>
<dbReference type="PANTHER" id="PTHR10173:SF52">
    <property type="entry name" value="METHIONINE-R-SULFOXIDE REDUCTASE B1"/>
    <property type="match status" value="1"/>
</dbReference>
<dbReference type="Gene3D" id="2.170.150.20">
    <property type="entry name" value="Peptide methionine sulfoxide reductase"/>
    <property type="match status" value="1"/>
</dbReference>